<protein>
    <submittedName>
        <fullName evidence="11">Putative</fullName>
    </submittedName>
</protein>
<dbReference type="Pfam" id="PF01728">
    <property type="entry name" value="FtsJ"/>
    <property type="match status" value="1"/>
</dbReference>
<evidence type="ECO:0000256" key="4">
    <source>
        <dbReference type="ARBA" id="ARBA00022679"/>
    </source>
</evidence>
<evidence type="ECO:0000313" key="12">
    <source>
        <dbReference type="Proteomes" id="UP001642409"/>
    </source>
</evidence>
<gene>
    <name evidence="11" type="ORF">HINF_LOCUS56138</name>
</gene>
<feature type="domain" description="Ribosomal RNA methyltransferase FtsJ" evidence="9">
    <location>
        <begin position="24"/>
        <end position="200"/>
    </location>
</feature>
<organism evidence="11 12">
    <name type="scientific">Hexamita inflata</name>
    <dbReference type="NCBI Taxonomy" id="28002"/>
    <lineage>
        <taxon>Eukaryota</taxon>
        <taxon>Metamonada</taxon>
        <taxon>Diplomonadida</taxon>
        <taxon>Hexamitidae</taxon>
        <taxon>Hexamitinae</taxon>
        <taxon>Hexamita</taxon>
    </lineage>
</organism>
<evidence type="ECO:0000256" key="8">
    <source>
        <dbReference type="SAM" id="MobiDB-lite"/>
    </source>
</evidence>
<dbReference type="Gene3D" id="3.40.50.150">
    <property type="entry name" value="Vaccinia Virus protein VP39"/>
    <property type="match status" value="1"/>
</dbReference>
<keyword evidence="5" id="KW-0949">S-adenosyl-L-methionine</keyword>
<keyword evidence="2" id="KW-0698">rRNA processing</keyword>
<feature type="region of interest" description="Disordered" evidence="8">
    <location>
        <begin position="863"/>
        <end position="883"/>
    </location>
</feature>
<sequence length="883" mass="102528">MPRHTKLAAGRKDMYYHMAKETGYRSRAAFKLLQLNRKYNLLSDARCLVDLCAAPGGWSQVAIQHMPVGSLVIAVDLDPIKAIPGLQAFQSDITSQHCRNELKRLLASTPVDIVVHDGAPNVSGDYMLDSFNQNVLVLWSLKLASEFLKQGGNFVTKVFRSGEHMQLIYVLKQLFETVEMTKPESSRETSAEIFVVCKGFKGQFAEVDQRMFDPEIVLSHKTVQEMSLKSLVKDLDYNTRHRHGYENDLGRKVADSVSLIVGESPIQILAKYHSVLFDFDLETDHRFKDLLAKILTEGIDFNDRSIITLEEFYRVRDIIKQNTDSSIIDMLTDIKQLSKPNLQKILTWQRKTYGLICQSMPVMKTVAATVIESNKQTVDELVKEQELQLQKQKHDEIRKLNNDQKKKQLKQLKKFANFDKEGIDNVAFAEQKEGLFDINKISESFQEGKIMSEESAEEVQEKEDPNIIPDRTLTKNEMFIFNDTDQQDYYDQIDEEMNVLYDQYTNKRRQYLAKQEERNQTMMAAKGLPKDLTDMWFGQSEFANKAKDEEDDEFAKQYPLPRDNLIKTKMHDKRVKALKMQARELEKEQRLLNNLKDEHKFGSIQIVREDDEKKEKDLIKQGFGKVTTDTVQDIVIVKNTNNEEEVSQYYYEDDEELVDGVEETKETEEAPQETAEPKEKQQSLNTLLNKQNIEGTAMKIAMAQSMLRKKTSRALEESAFSTRFYAQDDEQYGLPDWFVQDELQNNQPNRPITAEDVAEIKEKLKEINSMPRTKKEREAVARKKMHAHQKLSQAQEKTQEIINREDLSEREKIKKLKQLQSKSIVKPKMAKMVYSNLHKGQAAYTGKVSRSIKFVDKRMKKEIRAEKKREKKYGKRIEKQPKR</sequence>
<dbReference type="HAMAP" id="MF_01547">
    <property type="entry name" value="RNA_methyltr_E"/>
    <property type="match status" value="1"/>
</dbReference>
<keyword evidence="12" id="KW-1185">Reference proteome</keyword>
<evidence type="ECO:0000256" key="3">
    <source>
        <dbReference type="ARBA" id="ARBA00022603"/>
    </source>
</evidence>
<keyword evidence="7" id="KW-0175">Coiled coil</keyword>
<evidence type="ECO:0000256" key="5">
    <source>
        <dbReference type="ARBA" id="ARBA00022691"/>
    </source>
</evidence>
<dbReference type="InterPro" id="IPR029063">
    <property type="entry name" value="SAM-dependent_MTases_sf"/>
</dbReference>
<name>A0ABP1L3Q4_9EUKA</name>
<keyword evidence="4" id="KW-0808">Transferase</keyword>
<reference evidence="11 12" key="1">
    <citation type="submission" date="2024-07" db="EMBL/GenBank/DDBJ databases">
        <authorList>
            <person name="Akdeniz Z."/>
        </authorList>
    </citation>
    <scope>NUCLEOTIDE SEQUENCE [LARGE SCALE GENOMIC DNA]</scope>
</reference>
<feature type="coiled-coil region" evidence="7">
    <location>
        <begin position="568"/>
        <end position="598"/>
    </location>
</feature>
<comment type="caution">
    <text evidence="11">The sequence shown here is derived from an EMBL/GenBank/DDBJ whole genome shotgun (WGS) entry which is preliminary data.</text>
</comment>
<dbReference type="PANTHER" id="PTHR10920:SF13">
    <property type="entry name" value="PRE-RRNA 2'-O-RIBOSE RNA METHYLTRANSFERASE FTSJ3"/>
    <property type="match status" value="1"/>
</dbReference>
<dbReference type="InterPro" id="IPR015507">
    <property type="entry name" value="rRNA-MeTfrase_E"/>
</dbReference>
<proteinExistence type="inferred from homology"/>
<evidence type="ECO:0000259" key="10">
    <source>
        <dbReference type="Pfam" id="PF07780"/>
    </source>
</evidence>
<evidence type="ECO:0000256" key="2">
    <source>
        <dbReference type="ARBA" id="ARBA00022552"/>
    </source>
</evidence>
<dbReference type="Proteomes" id="UP001642409">
    <property type="component" value="Unassembled WGS sequence"/>
</dbReference>
<evidence type="ECO:0000259" key="9">
    <source>
        <dbReference type="Pfam" id="PF01728"/>
    </source>
</evidence>
<dbReference type="InterPro" id="IPR002877">
    <property type="entry name" value="RNA_MeTrfase_FtsJ_dom"/>
</dbReference>
<keyword evidence="6" id="KW-0539">Nucleus</keyword>
<keyword evidence="1" id="KW-0690">Ribosome biogenesis</keyword>
<dbReference type="SUPFAM" id="SSF53335">
    <property type="entry name" value="S-adenosyl-L-methionine-dependent methyltransferases"/>
    <property type="match status" value="1"/>
</dbReference>
<evidence type="ECO:0000256" key="1">
    <source>
        <dbReference type="ARBA" id="ARBA00022517"/>
    </source>
</evidence>
<dbReference type="Pfam" id="PF07780">
    <property type="entry name" value="Spb1_C"/>
    <property type="match status" value="1"/>
</dbReference>
<evidence type="ECO:0000256" key="6">
    <source>
        <dbReference type="ARBA" id="ARBA00023242"/>
    </source>
</evidence>
<evidence type="ECO:0000313" key="11">
    <source>
        <dbReference type="EMBL" id="CAL6073513.1"/>
    </source>
</evidence>
<dbReference type="InterPro" id="IPR012920">
    <property type="entry name" value="rRNA_MeTfrase_SPB1-like_C"/>
</dbReference>
<dbReference type="PANTHER" id="PTHR10920">
    <property type="entry name" value="RIBOSOMAL RNA METHYLTRANSFERASE"/>
    <property type="match status" value="1"/>
</dbReference>
<feature type="domain" description="Ribosomal RNA methyltransferase SPB1-like C-terminal" evidence="10">
    <location>
        <begin position="660"/>
        <end position="871"/>
    </location>
</feature>
<dbReference type="EMBL" id="CAXDID020000301">
    <property type="protein sequence ID" value="CAL6073513.1"/>
    <property type="molecule type" value="Genomic_DNA"/>
</dbReference>
<feature type="region of interest" description="Disordered" evidence="8">
    <location>
        <begin position="661"/>
        <end position="683"/>
    </location>
</feature>
<accession>A0ABP1L3Q4</accession>
<evidence type="ECO:0000256" key="7">
    <source>
        <dbReference type="SAM" id="Coils"/>
    </source>
</evidence>
<keyword evidence="3" id="KW-0489">Methyltransferase</keyword>
<dbReference type="InterPro" id="IPR050082">
    <property type="entry name" value="RNA_methyltr_RlmE"/>
</dbReference>